<dbReference type="EMBL" id="CAJHJT010000034">
    <property type="protein sequence ID" value="CAD7006342.1"/>
    <property type="molecule type" value="Genomic_DNA"/>
</dbReference>
<sequence length="128" mass="14156">RYSSSTGQHSVRDTAALLDSTLERAAVKSAIRLAVSDAHTIRFFAPNSIRKRKMNRICYDIAAIVGFPITGKRLDSNGAYGPPTELTAFKQTETNNNQCNGNSLLNWTSSTYRLLNYFQAKVPALSQI</sequence>
<name>A0A811V401_CERCA</name>
<protein>
    <submittedName>
        <fullName evidence="1">(Mediterranean fruit fly) hypothetical protein</fullName>
    </submittedName>
</protein>
<feature type="non-terminal residue" evidence="1">
    <location>
        <position position="1"/>
    </location>
</feature>
<dbReference type="AlphaFoldDB" id="A0A811V401"/>
<accession>A0A811V401</accession>
<evidence type="ECO:0000313" key="1">
    <source>
        <dbReference type="EMBL" id="CAD7006342.1"/>
    </source>
</evidence>
<proteinExistence type="predicted"/>
<comment type="caution">
    <text evidence="1">The sequence shown here is derived from an EMBL/GenBank/DDBJ whole genome shotgun (WGS) entry which is preliminary data.</text>
</comment>
<reference evidence="1" key="1">
    <citation type="submission" date="2020-11" db="EMBL/GenBank/DDBJ databases">
        <authorList>
            <person name="Whitehead M."/>
        </authorList>
    </citation>
    <scope>NUCLEOTIDE SEQUENCE</scope>
    <source>
        <strain evidence="1">EGII</strain>
    </source>
</reference>
<evidence type="ECO:0000313" key="2">
    <source>
        <dbReference type="Proteomes" id="UP000606786"/>
    </source>
</evidence>
<gene>
    <name evidence="1" type="ORF">CCAP1982_LOCUS14664</name>
</gene>
<dbReference type="Proteomes" id="UP000606786">
    <property type="component" value="Unassembled WGS sequence"/>
</dbReference>
<keyword evidence="2" id="KW-1185">Reference proteome</keyword>
<organism evidence="1 2">
    <name type="scientific">Ceratitis capitata</name>
    <name type="common">Mediterranean fruit fly</name>
    <name type="synonym">Tephritis capitata</name>
    <dbReference type="NCBI Taxonomy" id="7213"/>
    <lineage>
        <taxon>Eukaryota</taxon>
        <taxon>Metazoa</taxon>
        <taxon>Ecdysozoa</taxon>
        <taxon>Arthropoda</taxon>
        <taxon>Hexapoda</taxon>
        <taxon>Insecta</taxon>
        <taxon>Pterygota</taxon>
        <taxon>Neoptera</taxon>
        <taxon>Endopterygota</taxon>
        <taxon>Diptera</taxon>
        <taxon>Brachycera</taxon>
        <taxon>Muscomorpha</taxon>
        <taxon>Tephritoidea</taxon>
        <taxon>Tephritidae</taxon>
        <taxon>Ceratitis</taxon>
        <taxon>Ceratitis</taxon>
    </lineage>
</organism>